<evidence type="ECO:0000256" key="2">
    <source>
        <dbReference type="ARBA" id="ARBA00006856"/>
    </source>
</evidence>
<dbReference type="InterPro" id="IPR016024">
    <property type="entry name" value="ARM-type_fold"/>
</dbReference>
<feature type="region of interest" description="Disordered" evidence="4">
    <location>
        <begin position="1"/>
        <end position="239"/>
    </location>
</feature>
<evidence type="ECO:0000313" key="6">
    <source>
        <dbReference type="EMBL" id="GMM57162.1"/>
    </source>
</evidence>
<dbReference type="SUPFAM" id="SSF48371">
    <property type="entry name" value="ARM repeat"/>
    <property type="match status" value="1"/>
</dbReference>
<accession>A0AAV5S1H4</accession>
<dbReference type="GO" id="GO:0042274">
    <property type="term" value="P:ribosomal small subunit biogenesis"/>
    <property type="evidence" value="ECO:0007669"/>
    <property type="project" value="TreeGrafter"/>
</dbReference>
<dbReference type="PANTHER" id="PTHR18034:SF4">
    <property type="entry name" value="NUCLEOLAR MIF4G DOMAIN-CONTAINING PROTEIN 1"/>
    <property type="match status" value="1"/>
</dbReference>
<sequence length="979" mass="110992">MSSRRKNQQGGINIPGVILDELKDRDYTNDERFTQGGNKRASGNQLGRKERRKQQRLEKKNKRHHKDASDVPVQSQKEHHHKEKSTNSSKSKSQKGRGASVTTSNKASKNVKSKKNPDLPFSSDDELSEGDFDEFDDDDLDEEEWEQLKDLEGGNDDDEGSDGQDDGVSEDEDEDDGFDEEFEDDDDDEQSPEDVMAQLKKLKQDKKKSSSKRKPEYEEEVEEEYPLPPSERMAMERDEMDMQYYAKKLKLKGSKKKIRASDEFDAIGGLLEGLDFMDNYGADDEEYGDLALQDGKKESKSARRNGDMPFGSDDELSEGDFDEFEEGDLDADEWEQLRELEDDDEDDSGEGEYDSQDSDDTSSKRRTKKKENPYVAAAPAQTDNDEEGGVYVPPSLRRKQLEESSAESPVVIEITKKVKSGLNRLSEANIAPIINSLLELFDKYPRQYVIEIITKQIIAMVNQPNKLLDTYIMNFAAVALAIFRAKGLEIGAYFIQTTVETFLGQLEKQKKEFSDLETEDAAVLPKGSSNVLTLLAYSYDFGFISCRLLYDIIAVLVAEPNVLTTELLLRIVSVSGQLIRGDDPSTLKDIMSILLANVKEIRNPSPRLQFLLNTMTDLKNNRLKPSVLAADFHPLKKVIVSTFKPISSAAEPLQVSLDDIKNVDTKGKWWLVGASWRGNMNSAFEEGSEQKSDKGSSKEIALIEDDLLDDIPDWTQLARENRMNTDVRRAIFISIMSAQDYVDAFEKIEKLGLKNKQILEVPRVLLSCLLADSKENGYNQYYALVATKLCEQHHALLKSFQFLFWNTIQKYEDKEDSDSEMEDDDDNSDEGVRLRQIANQGRFFGNLLGQNILKLDIFKHVPLITGLSTDGNLFIEVLLYQLFQTVAKASEVSKKIDGKKTYSYKDEKMAALLSSALIGESKFTILKGLKWFLNHKFKYDNYLGGDKNSKAYKRDERRVSWAVGRFIGLINGIIDEDDD</sequence>
<feature type="compositionally biased region" description="Basic residues" evidence="4">
    <location>
        <begin position="49"/>
        <end position="66"/>
    </location>
</feature>
<dbReference type="InterPro" id="IPR050781">
    <property type="entry name" value="CWC22_splicing_factor"/>
</dbReference>
<dbReference type="SMART" id="SM00544">
    <property type="entry name" value="MA3"/>
    <property type="match status" value="1"/>
</dbReference>
<dbReference type="Proteomes" id="UP001377567">
    <property type="component" value="Unassembled WGS sequence"/>
</dbReference>
<feature type="region of interest" description="Disordered" evidence="4">
    <location>
        <begin position="289"/>
        <end position="403"/>
    </location>
</feature>
<name>A0AAV5S1H4_MAUHU</name>
<comment type="subcellular location">
    <subcellularLocation>
        <location evidence="1">Nucleus</location>
        <location evidence="1">Nucleolus</location>
    </subcellularLocation>
</comment>
<proteinExistence type="inferred from homology"/>
<dbReference type="Pfam" id="PF02847">
    <property type="entry name" value="MA3"/>
    <property type="match status" value="1"/>
</dbReference>
<feature type="compositionally biased region" description="Basic and acidic residues" evidence="4">
    <location>
        <begin position="294"/>
        <end position="306"/>
    </location>
</feature>
<feature type="compositionally biased region" description="Acidic residues" evidence="4">
    <location>
        <begin position="123"/>
        <end position="145"/>
    </location>
</feature>
<feature type="compositionally biased region" description="Basic residues" evidence="4">
    <location>
        <begin position="200"/>
        <end position="212"/>
    </location>
</feature>
<gene>
    <name evidence="6" type="ORF">DAKH74_037780</name>
</gene>
<dbReference type="PROSITE" id="PS51366">
    <property type="entry name" value="MI"/>
    <property type="match status" value="1"/>
</dbReference>
<feature type="domain" description="MI" evidence="5">
    <location>
        <begin position="726"/>
        <end position="863"/>
    </location>
</feature>
<feature type="compositionally biased region" description="Polar residues" evidence="4">
    <location>
        <begin position="35"/>
        <end position="45"/>
    </location>
</feature>
<keyword evidence="7" id="KW-1185">Reference proteome</keyword>
<organism evidence="6 7">
    <name type="scientific">Maudiozyma humilis</name>
    <name type="common">Sour dough yeast</name>
    <name type="synonym">Kazachstania humilis</name>
    <dbReference type="NCBI Taxonomy" id="51915"/>
    <lineage>
        <taxon>Eukaryota</taxon>
        <taxon>Fungi</taxon>
        <taxon>Dikarya</taxon>
        <taxon>Ascomycota</taxon>
        <taxon>Saccharomycotina</taxon>
        <taxon>Saccharomycetes</taxon>
        <taxon>Saccharomycetales</taxon>
        <taxon>Saccharomycetaceae</taxon>
        <taxon>Maudiozyma</taxon>
    </lineage>
</organism>
<dbReference type="InterPro" id="IPR003890">
    <property type="entry name" value="MIF4G-like_typ-3"/>
</dbReference>
<dbReference type="EMBL" id="BTGD01000011">
    <property type="protein sequence ID" value="GMM57162.1"/>
    <property type="molecule type" value="Genomic_DNA"/>
</dbReference>
<keyword evidence="3" id="KW-0539">Nucleus</keyword>
<dbReference type="PANTHER" id="PTHR18034">
    <property type="entry name" value="CELL CYCLE CONTROL PROTEIN CWF22-RELATED"/>
    <property type="match status" value="1"/>
</dbReference>
<feature type="compositionally biased region" description="Acidic residues" evidence="4">
    <location>
        <begin position="153"/>
        <end position="192"/>
    </location>
</feature>
<comment type="similarity">
    <text evidence="2">Belongs to the CWC22 family.</text>
</comment>
<evidence type="ECO:0000256" key="1">
    <source>
        <dbReference type="ARBA" id="ARBA00004604"/>
    </source>
</evidence>
<feature type="compositionally biased region" description="Acidic residues" evidence="4">
    <location>
        <begin position="312"/>
        <end position="360"/>
    </location>
</feature>
<dbReference type="GO" id="GO:0003723">
    <property type="term" value="F:RNA binding"/>
    <property type="evidence" value="ECO:0007669"/>
    <property type="project" value="InterPro"/>
</dbReference>
<dbReference type="AlphaFoldDB" id="A0AAV5S1H4"/>
<comment type="caution">
    <text evidence="6">The sequence shown here is derived from an EMBL/GenBank/DDBJ whole genome shotgun (WGS) entry which is preliminary data.</text>
</comment>
<dbReference type="InterPro" id="IPR003891">
    <property type="entry name" value="Initiation_fac_eIF4g_MI"/>
</dbReference>
<reference evidence="6 7" key="1">
    <citation type="journal article" date="2023" name="Elife">
        <title>Identification of key yeast species and microbe-microbe interactions impacting larval growth of Drosophila in the wild.</title>
        <authorList>
            <person name="Mure A."/>
            <person name="Sugiura Y."/>
            <person name="Maeda R."/>
            <person name="Honda K."/>
            <person name="Sakurai N."/>
            <person name="Takahashi Y."/>
            <person name="Watada M."/>
            <person name="Katoh T."/>
            <person name="Gotoh A."/>
            <person name="Gotoh Y."/>
            <person name="Taniguchi I."/>
            <person name="Nakamura K."/>
            <person name="Hayashi T."/>
            <person name="Katayama T."/>
            <person name="Uemura T."/>
            <person name="Hattori Y."/>
        </authorList>
    </citation>
    <scope>NUCLEOTIDE SEQUENCE [LARGE SCALE GENOMIC DNA]</scope>
    <source>
        <strain evidence="6 7">KH-74</strain>
    </source>
</reference>
<evidence type="ECO:0000313" key="7">
    <source>
        <dbReference type="Proteomes" id="UP001377567"/>
    </source>
</evidence>
<feature type="compositionally biased region" description="Basic and acidic residues" evidence="4">
    <location>
        <begin position="20"/>
        <end position="33"/>
    </location>
</feature>
<dbReference type="Pfam" id="PF02854">
    <property type="entry name" value="MIF4G"/>
    <property type="match status" value="1"/>
</dbReference>
<protein>
    <submittedName>
        <fullName evidence="6">Sgd1 protein</fullName>
    </submittedName>
</protein>
<evidence type="ECO:0000256" key="3">
    <source>
        <dbReference type="ARBA" id="ARBA00023242"/>
    </source>
</evidence>
<evidence type="ECO:0000259" key="5">
    <source>
        <dbReference type="PROSITE" id="PS51366"/>
    </source>
</evidence>
<dbReference type="Gene3D" id="1.25.40.180">
    <property type="match status" value="1"/>
</dbReference>
<dbReference type="GO" id="GO:0005730">
    <property type="term" value="C:nucleolus"/>
    <property type="evidence" value="ECO:0007669"/>
    <property type="project" value="UniProtKB-SubCell"/>
</dbReference>
<dbReference type="SMART" id="SM00543">
    <property type="entry name" value="MIF4G"/>
    <property type="match status" value="1"/>
</dbReference>
<evidence type="ECO:0000256" key="4">
    <source>
        <dbReference type="SAM" id="MobiDB-lite"/>
    </source>
</evidence>